<feature type="transmembrane region" description="Helical" evidence="8">
    <location>
        <begin position="73"/>
        <end position="91"/>
    </location>
</feature>
<dbReference type="HOGENOM" id="CLU_013016_0_2_11"/>
<keyword evidence="6 8" id="KW-1133">Transmembrane helix</keyword>
<evidence type="ECO:0000256" key="5">
    <source>
        <dbReference type="ARBA" id="ARBA00022692"/>
    </source>
</evidence>
<feature type="transmembrane region" description="Helical" evidence="8">
    <location>
        <begin position="316"/>
        <end position="335"/>
    </location>
</feature>
<evidence type="ECO:0000256" key="7">
    <source>
        <dbReference type="ARBA" id="ARBA00023136"/>
    </source>
</evidence>
<dbReference type="GO" id="GO:0022857">
    <property type="term" value="F:transmembrane transporter activity"/>
    <property type="evidence" value="ECO:0007669"/>
    <property type="project" value="InterPro"/>
</dbReference>
<dbReference type="CDD" id="cd06550">
    <property type="entry name" value="TM_ABC_iron-siderophores_like"/>
    <property type="match status" value="1"/>
</dbReference>
<dbReference type="KEGG" id="mpa:MAP_3726"/>
<keyword evidence="4" id="KW-1003">Cell membrane</keyword>
<feature type="transmembrane region" description="Helical" evidence="8">
    <location>
        <begin position="246"/>
        <end position="274"/>
    </location>
</feature>
<feature type="transmembrane region" description="Helical" evidence="8">
    <location>
        <begin position="200"/>
        <end position="221"/>
    </location>
</feature>
<protein>
    <recommendedName>
        <fullName evidence="11">FecD</fullName>
    </recommendedName>
</protein>
<name>Q73TJ2_MYCPA</name>
<evidence type="ECO:0000256" key="6">
    <source>
        <dbReference type="ARBA" id="ARBA00022989"/>
    </source>
</evidence>
<comment type="subcellular location">
    <subcellularLocation>
        <location evidence="1">Cell membrane</location>
        <topology evidence="1">Multi-pass membrane protein</topology>
    </subcellularLocation>
</comment>
<dbReference type="SUPFAM" id="SSF81345">
    <property type="entry name" value="ABC transporter involved in vitamin B12 uptake, BtuC"/>
    <property type="match status" value="1"/>
</dbReference>
<dbReference type="Proteomes" id="UP000000580">
    <property type="component" value="Chromosome"/>
</dbReference>
<evidence type="ECO:0008006" key="11">
    <source>
        <dbReference type="Google" id="ProtNLM"/>
    </source>
</evidence>
<evidence type="ECO:0000256" key="8">
    <source>
        <dbReference type="SAM" id="Phobius"/>
    </source>
</evidence>
<evidence type="ECO:0000256" key="4">
    <source>
        <dbReference type="ARBA" id="ARBA00022475"/>
    </source>
</evidence>
<dbReference type="InterPro" id="IPR000522">
    <property type="entry name" value="ABC_transptr_permease_BtuC"/>
</dbReference>
<organism evidence="9 10">
    <name type="scientific">Mycolicibacterium paratuberculosis (strain ATCC BAA-968 / K-10)</name>
    <name type="common">Mycobacterium paratuberculosis</name>
    <dbReference type="NCBI Taxonomy" id="262316"/>
    <lineage>
        <taxon>Bacteria</taxon>
        <taxon>Bacillati</taxon>
        <taxon>Actinomycetota</taxon>
        <taxon>Actinomycetes</taxon>
        <taxon>Mycobacteriales</taxon>
        <taxon>Mycobacteriaceae</taxon>
        <taxon>Mycobacterium</taxon>
        <taxon>Mycobacterium avium complex (MAC)</taxon>
    </lineage>
</organism>
<sequence length="342" mass="35319">MTLIKRCVRGNGWRTTLLMLLLLTAVAASLMVGRYPVGVGAMAGMLFGRLPLLDTSFTPVDQTVLTQIRLPRIGCGVLVGAGLAASGAGYQTMFRNPLVSPDILGVSAGAGFGGALALLLHAPYWQLEAMAFASGLLAAALALIIGRGIGRDSAILLVLAGMVIASVFGALISVTEYLANPDDTLPAIVFWLMGGLGRQHLDGLLAPALIIAAAVLVLYALRWPVTVVVSGDEDAHTLGVDTRRTWAAVVGVYTLITATTVSLAGIVGWAGLLIPHIARALVGPGFGRLLLVSAALGGVFVVGVDDVARAAASAEIPLGILSALIGAPFFLVVLAKMRRQWT</sequence>
<feature type="transmembrane region" description="Helical" evidence="8">
    <location>
        <begin position="155"/>
        <end position="179"/>
    </location>
</feature>
<dbReference type="Pfam" id="PF01032">
    <property type="entry name" value="FecCD"/>
    <property type="match status" value="1"/>
</dbReference>
<dbReference type="PANTHER" id="PTHR30472:SF70">
    <property type="entry name" value="MOLYBDATE IMPORT SYSTEM PERMEASE PROTEIN MOLB"/>
    <property type="match status" value="1"/>
</dbReference>
<evidence type="ECO:0000313" key="9">
    <source>
        <dbReference type="EMBL" id="AAS06276.1"/>
    </source>
</evidence>
<dbReference type="InterPro" id="IPR037294">
    <property type="entry name" value="ABC_BtuC-like"/>
</dbReference>
<dbReference type="Gene3D" id="1.10.3470.10">
    <property type="entry name" value="ABC transporter involved in vitamin B12 uptake, BtuC"/>
    <property type="match status" value="1"/>
</dbReference>
<feature type="transmembrane region" description="Helical" evidence="8">
    <location>
        <begin position="129"/>
        <end position="149"/>
    </location>
</feature>
<dbReference type="STRING" id="262316.MAP_3726"/>
<proteinExistence type="inferred from homology"/>
<feature type="transmembrane region" description="Helical" evidence="8">
    <location>
        <begin position="286"/>
        <end position="304"/>
    </location>
</feature>
<evidence type="ECO:0000256" key="1">
    <source>
        <dbReference type="ARBA" id="ARBA00004651"/>
    </source>
</evidence>
<dbReference type="EMBL" id="AE016958">
    <property type="protein sequence ID" value="AAS06276.1"/>
    <property type="molecule type" value="Genomic_DNA"/>
</dbReference>
<evidence type="ECO:0000313" key="10">
    <source>
        <dbReference type="Proteomes" id="UP000000580"/>
    </source>
</evidence>
<reference evidence="9 10" key="1">
    <citation type="journal article" date="2005" name="Proc. Natl. Acad. Sci. U.S.A.">
        <title>The complete genome sequence of Mycobacterium avium subspecies paratuberculosis.</title>
        <authorList>
            <person name="Li L."/>
            <person name="Bannantine J.P."/>
            <person name="Zhang Q."/>
            <person name="Amonsin A."/>
            <person name="May B.J."/>
            <person name="Alt D."/>
            <person name="Banerji N."/>
            <person name="Kanjilal S."/>
            <person name="Kapur V."/>
        </authorList>
    </citation>
    <scope>NUCLEOTIDE SEQUENCE [LARGE SCALE GENOMIC DNA]</scope>
    <source>
        <strain evidence="10">ATCC BAA-968 / K-10</strain>
    </source>
</reference>
<evidence type="ECO:0000256" key="2">
    <source>
        <dbReference type="ARBA" id="ARBA00007935"/>
    </source>
</evidence>
<accession>Q73TJ2</accession>
<gene>
    <name evidence="9" type="ordered locus">MAP_3726</name>
</gene>
<keyword evidence="10" id="KW-1185">Reference proteome</keyword>
<dbReference type="GO" id="GO:0005886">
    <property type="term" value="C:plasma membrane"/>
    <property type="evidence" value="ECO:0007669"/>
    <property type="project" value="UniProtKB-SubCell"/>
</dbReference>
<comment type="similarity">
    <text evidence="2">Belongs to the binding-protein-dependent transport system permease family. FecCD subfamily.</text>
</comment>
<feature type="transmembrane region" description="Helical" evidence="8">
    <location>
        <begin position="103"/>
        <end position="122"/>
    </location>
</feature>
<keyword evidence="3" id="KW-0813">Transport</keyword>
<dbReference type="AlphaFoldDB" id="Q73TJ2"/>
<keyword evidence="7 8" id="KW-0472">Membrane</keyword>
<keyword evidence="5 8" id="KW-0812">Transmembrane</keyword>
<evidence type="ECO:0000256" key="3">
    <source>
        <dbReference type="ARBA" id="ARBA00022448"/>
    </source>
</evidence>
<dbReference type="GO" id="GO:0033214">
    <property type="term" value="P:siderophore-iron import into cell"/>
    <property type="evidence" value="ECO:0007669"/>
    <property type="project" value="TreeGrafter"/>
</dbReference>
<dbReference type="PANTHER" id="PTHR30472">
    <property type="entry name" value="FERRIC ENTEROBACTIN TRANSPORT SYSTEM PERMEASE PROTEIN"/>
    <property type="match status" value="1"/>
</dbReference>
<dbReference type="eggNOG" id="COG0609">
    <property type="taxonomic scope" value="Bacteria"/>
</dbReference>